<gene>
    <name evidence="10 11" type="primary">pol</name>
</gene>
<dbReference type="InterPro" id="IPR043502">
    <property type="entry name" value="DNA/RNA_pol_sf"/>
</dbReference>
<dbReference type="Gene3D" id="2.40.70.10">
    <property type="entry name" value="Acid Proteases"/>
    <property type="match status" value="1"/>
</dbReference>
<keyword evidence="3" id="KW-0548">Nucleotidyltransferase</keyword>
<protein>
    <recommendedName>
        <fullName evidence="1">RNA-directed DNA polymerase</fullName>
        <ecNumber evidence="1">2.7.7.49</ecNumber>
    </recommendedName>
</protein>
<dbReference type="InterPro" id="IPR000477">
    <property type="entry name" value="RT_dom"/>
</dbReference>
<dbReference type="CDD" id="cd09274">
    <property type="entry name" value="RNase_HI_RT_Ty3"/>
    <property type="match status" value="1"/>
</dbReference>
<evidence type="ECO:0000256" key="1">
    <source>
        <dbReference type="ARBA" id="ARBA00012493"/>
    </source>
</evidence>
<dbReference type="InterPro" id="IPR036397">
    <property type="entry name" value="RNaseH_sf"/>
</dbReference>
<dbReference type="MEROPS" id="A02.021"/>
<evidence type="ECO:0000256" key="4">
    <source>
        <dbReference type="ARBA" id="ARBA00022722"/>
    </source>
</evidence>
<dbReference type="FunFam" id="3.30.70.270:FF:000020">
    <property type="entry name" value="Transposon Tf2-6 polyprotein-like Protein"/>
    <property type="match status" value="1"/>
</dbReference>
<dbReference type="GO" id="GO:0004519">
    <property type="term" value="F:endonuclease activity"/>
    <property type="evidence" value="ECO:0007669"/>
    <property type="project" value="UniProtKB-KW"/>
</dbReference>
<dbReference type="InterPro" id="IPR021109">
    <property type="entry name" value="Peptidase_aspartic_dom_sf"/>
</dbReference>
<name>O01351_DROME</name>
<evidence type="ECO:0000256" key="7">
    <source>
        <dbReference type="ARBA" id="ARBA00022918"/>
    </source>
</evidence>
<dbReference type="CDD" id="cd01647">
    <property type="entry name" value="RT_LTR"/>
    <property type="match status" value="1"/>
</dbReference>
<evidence type="ECO:0000259" key="8">
    <source>
        <dbReference type="PROSITE" id="PS50878"/>
    </source>
</evidence>
<dbReference type="GO" id="GO:0042575">
    <property type="term" value="C:DNA polymerase complex"/>
    <property type="evidence" value="ECO:0007669"/>
    <property type="project" value="UniProtKB-ARBA"/>
</dbReference>
<keyword evidence="4" id="KW-0540">Nuclease</keyword>
<dbReference type="EMBL" id="U89994">
    <property type="protein sequence ID" value="AAB50148.1"/>
    <property type="molecule type" value="Genomic_DNA"/>
</dbReference>
<keyword evidence="6" id="KW-0378">Hydrolase</keyword>
<dbReference type="InterPro" id="IPR012337">
    <property type="entry name" value="RNaseH-like_sf"/>
</dbReference>
<dbReference type="FlyBase" id="FBgn0043781">
    <property type="gene designation" value="Burdock\pol"/>
</dbReference>
<keyword evidence="5" id="KW-0255">Endonuclease</keyword>
<keyword evidence="7" id="KW-0695">RNA-directed DNA polymerase</keyword>
<dbReference type="PANTHER" id="PTHR37984">
    <property type="entry name" value="PROTEIN CBG26694"/>
    <property type="match status" value="1"/>
</dbReference>
<sequence>GRTSELRSCSFFSHKSLLPYIEREIAGRTIKLLIDTGASKNYIQPLPELKNIMPVQNKFTVKSLHGCNTVKQKCFIKLFNTSVQFFILPSLSSFDAIIGLDLLKQGNATLDFKNKTLNINNEVESIQFLRCDSVNFANIENIVVPNQISNKFHTMLRNRLAVFAEPEEALPYNTNIVATIRTEDDQPIYSKLYPYPMGVSDFVNKETHALLKDGIIRPSSSPYNNPVWVVDKKGTDEEGNTKKRLVIDFRKLNLKTIDDKYPIPNVVWILSNLGKARFFTTLDLKSAFHQILLAEKDRAKTAFSVGNGKYEFCRLPFGLKNAPSIFQRAIDDVVRDRIGKSCYVYVDDVIIFSNGIEDHVNDVAWVLDRLSGANMRVSKEKSFFFKESVEYLGFMVSSGGITTSPSKVEAIQKYNQPTNLFSVRSFLGLASYYRCFIKDFASIARPLTDILKGENGKVSASQSKKIPISFDERQCSAFEKLKNVLVSENVMLLYPDYRKAFDLTTDASAFGLGAVLSQDGKPVTMISRTLQDRELNFATNERELLAIVWALKSLRNYLYGVKNLNIFTDHQPLTYAVSDRNPNAKIKRWKAFIDEHNAKIFYKPGKETYVADALSRQAIHVLEDEPQSDIATIHSEISLTFTIETIDKPVNCFRNQIVIDEGTADSTRTFVIFGSKTRHLIQFLDKETLIGRIRDVVKPDVVNAIHCELPVLAFIQNSLVNDFPATTFRHTMKMVSDIFNQTEQREIVSLEHNRAHRAAQENVKQILQYYFFPKMSQIAATFVSNCLVCQKAKYDRHPQKQILGRTPIPSHVGETLHIDIFSTGRNYFLTCIDKFSKFAIVQPIGSRTITDLEPAIMQLMNFFPHSKTIFCDNEPSINSESIKSLLKNRFNVDIANAPPLHSTSNGQVERFHSTLLEIARCLKLDSGMNDTVNLILQATIEYNKTVHSVTNRRPIDIIHSTPPELANEIVEMVNEAQEKQLRRENVTRRDRTFEVGETVMVKQNNRLGNKLTPRYREELIEADLGTTVLIKGRVVHKDNLR</sequence>
<feature type="domain" description="Reverse transcriptase" evidence="8">
    <location>
        <begin position="211"/>
        <end position="396"/>
    </location>
</feature>
<dbReference type="Gene3D" id="3.30.70.270">
    <property type="match status" value="2"/>
</dbReference>
<dbReference type="InterPro" id="IPR043128">
    <property type="entry name" value="Rev_trsase/Diguanyl_cyclase"/>
</dbReference>
<dbReference type="Pfam" id="PF17917">
    <property type="entry name" value="RT_RNaseH"/>
    <property type="match status" value="1"/>
</dbReference>
<dbReference type="PROSITE" id="PS50994">
    <property type="entry name" value="INTEGRASE"/>
    <property type="match status" value="1"/>
</dbReference>
<dbReference type="Gene3D" id="1.10.340.70">
    <property type="match status" value="1"/>
</dbReference>
<feature type="domain" description="Integrase catalytic" evidence="9">
    <location>
        <begin position="805"/>
        <end position="962"/>
    </location>
</feature>
<dbReference type="SUPFAM" id="SSF53098">
    <property type="entry name" value="Ribonuclease H-like"/>
    <property type="match status" value="1"/>
</dbReference>
<dbReference type="Pfam" id="PF17921">
    <property type="entry name" value="Integrase_H2C2"/>
    <property type="match status" value="1"/>
</dbReference>
<dbReference type="GO" id="GO:0004190">
    <property type="term" value="F:aspartic-type endopeptidase activity"/>
    <property type="evidence" value="ECO:0007669"/>
    <property type="project" value="InterPro"/>
</dbReference>
<dbReference type="GO" id="GO:0015074">
    <property type="term" value="P:DNA integration"/>
    <property type="evidence" value="ECO:0007669"/>
    <property type="project" value="InterPro"/>
</dbReference>
<evidence type="ECO:0000256" key="2">
    <source>
        <dbReference type="ARBA" id="ARBA00022679"/>
    </source>
</evidence>
<dbReference type="GO" id="GO:0006508">
    <property type="term" value="P:proteolysis"/>
    <property type="evidence" value="ECO:0007669"/>
    <property type="project" value="InterPro"/>
</dbReference>
<organism evidence="10">
    <name type="scientific">Drosophila melanogaster</name>
    <name type="common">Fruit fly</name>
    <dbReference type="NCBI Taxonomy" id="7227"/>
    <lineage>
        <taxon>Eukaryota</taxon>
        <taxon>Metazoa</taxon>
        <taxon>Ecdysozoa</taxon>
        <taxon>Arthropoda</taxon>
        <taxon>Hexapoda</taxon>
        <taxon>Insecta</taxon>
        <taxon>Pterygota</taxon>
        <taxon>Neoptera</taxon>
        <taxon>Endopterygota</taxon>
        <taxon>Diptera</taxon>
        <taxon>Brachycera</taxon>
        <taxon>Muscomorpha</taxon>
        <taxon>Ephydroidea</taxon>
        <taxon>Drosophilidae</taxon>
        <taxon>Drosophila</taxon>
        <taxon>Sophophora</taxon>
    </lineage>
</organism>
<dbReference type="PROSITE" id="PS00141">
    <property type="entry name" value="ASP_PROTEASE"/>
    <property type="match status" value="1"/>
</dbReference>
<dbReference type="PANTHER" id="PTHR37984:SF5">
    <property type="entry name" value="PROTEIN NYNRIN-LIKE"/>
    <property type="match status" value="1"/>
</dbReference>
<reference evidence="10" key="1">
    <citation type="journal article" date="1989" name="Mol. Gen. Genet.">
        <title>Mobile elements and transposition events in the cut locus of Drosophila melanogaster.</title>
        <authorList>
            <person name="Tchurikov N.A."/>
            <person name="Gerasimova T.I."/>
            <person name="Johnson T.K."/>
            <person name="Barbakar N.I."/>
            <person name="Kenzior A.L."/>
            <person name="Georgiev G.P."/>
        </authorList>
    </citation>
    <scope>NUCLEOTIDE SEQUENCE</scope>
</reference>
<dbReference type="CDD" id="cd00303">
    <property type="entry name" value="retropepsin_like"/>
    <property type="match status" value="1"/>
</dbReference>
<dbReference type="Gene3D" id="3.10.10.10">
    <property type="entry name" value="HIV Type 1 Reverse Transcriptase, subunit A, domain 1"/>
    <property type="match status" value="1"/>
</dbReference>
<evidence type="ECO:0000256" key="3">
    <source>
        <dbReference type="ARBA" id="ARBA00022695"/>
    </source>
</evidence>
<dbReference type="InterPro" id="IPR001969">
    <property type="entry name" value="Aspartic_peptidase_AS"/>
</dbReference>
<dbReference type="Gene3D" id="3.30.420.10">
    <property type="entry name" value="Ribonuclease H-like superfamily/Ribonuclease H"/>
    <property type="match status" value="2"/>
</dbReference>
<dbReference type="GO" id="GO:0003964">
    <property type="term" value="F:RNA-directed DNA polymerase activity"/>
    <property type="evidence" value="ECO:0007669"/>
    <property type="project" value="UniProtKB-KW"/>
</dbReference>
<evidence type="ECO:0000256" key="6">
    <source>
        <dbReference type="ARBA" id="ARBA00022801"/>
    </source>
</evidence>
<reference evidence="10" key="2">
    <citation type="submission" date="1997-02" db="EMBL/GenBank/DDBJ databases">
        <title>burdock - a novel retrotransposon element in Drosophila melanogaster.</title>
        <authorList>
            <person name="Tchurikov N.A."/>
            <person name="Ponomarenko N.A."/>
            <person name="Krasnov A.N."/>
        </authorList>
    </citation>
    <scope>NUCLEOTIDE SEQUENCE</scope>
</reference>
<evidence type="ECO:0000259" key="9">
    <source>
        <dbReference type="PROSITE" id="PS50994"/>
    </source>
</evidence>
<dbReference type="InterPro" id="IPR050951">
    <property type="entry name" value="Retrovirus_Pol_polyprotein"/>
</dbReference>
<accession>O01351</accession>
<feature type="non-terminal residue" evidence="10">
    <location>
        <position position="1"/>
    </location>
</feature>
<dbReference type="PROSITE" id="PS50878">
    <property type="entry name" value="RT_POL"/>
    <property type="match status" value="1"/>
</dbReference>
<dbReference type="GO" id="GO:0003676">
    <property type="term" value="F:nucleic acid binding"/>
    <property type="evidence" value="ECO:0007669"/>
    <property type="project" value="InterPro"/>
</dbReference>
<dbReference type="InterPro" id="IPR001584">
    <property type="entry name" value="Integrase_cat-core"/>
</dbReference>
<evidence type="ECO:0000256" key="5">
    <source>
        <dbReference type="ARBA" id="ARBA00022759"/>
    </source>
</evidence>
<dbReference type="InterPro" id="IPR041373">
    <property type="entry name" value="RT_RNaseH"/>
</dbReference>
<proteinExistence type="predicted"/>
<evidence type="ECO:0000313" key="11">
    <source>
        <dbReference type="FlyBase" id="FBgn0043781"/>
    </source>
</evidence>
<dbReference type="InterPro" id="IPR041588">
    <property type="entry name" value="Integrase_H2C2"/>
</dbReference>
<dbReference type="EC" id="2.7.7.49" evidence="1"/>
<dbReference type="SUPFAM" id="SSF50630">
    <property type="entry name" value="Acid proteases"/>
    <property type="match status" value="1"/>
</dbReference>
<dbReference type="AlphaFoldDB" id="O01351"/>
<evidence type="ECO:0000313" key="10">
    <source>
        <dbReference type="EMBL" id="AAB50148.1"/>
    </source>
</evidence>
<dbReference type="SUPFAM" id="SSF56672">
    <property type="entry name" value="DNA/RNA polymerases"/>
    <property type="match status" value="1"/>
</dbReference>
<keyword evidence="2" id="KW-0808">Transferase</keyword>
<dbReference type="Pfam" id="PF00078">
    <property type="entry name" value="RVT_1"/>
    <property type="match status" value="1"/>
</dbReference>